<evidence type="ECO:0000256" key="3">
    <source>
        <dbReference type="ARBA" id="ARBA00022729"/>
    </source>
</evidence>
<dbReference type="PANTHER" id="PTHR38776:SF1">
    <property type="entry name" value="MLTA-INTERACTING PROTEIN-RELATED"/>
    <property type="match status" value="1"/>
</dbReference>
<dbReference type="InterPro" id="IPR010583">
    <property type="entry name" value="MipA"/>
</dbReference>
<evidence type="ECO:0000313" key="9">
    <source>
        <dbReference type="Proteomes" id="UP000546200"/>
    </source>
</evidence>
<keyword evidence="3 7" id="KW-0732">Signal</keyword>
<accession>A0A7W9EUX7</accession>
<evidence type="ECO:0000256" key="1">
    <source>
        <dbReference type="ARBA" id="ARBA00004442"/>
    </source>
</evidence>
<dbReference type="EMBL" id="JACIJK010000007">
    <property type="protein sequence ID" value="MBB5715744.1"/>
    <property type="molecule type" value="Genomic_DNA"/>
</dbReference>
<proteinExistence type="inferred from homology"/>
<dbReference type="PANTHER" id="PTHR38776">
    <property type="entry name" value="MLTA-INTERACTING PROTEIN-RELATED"/>
    <property type="match status" value="1"/>
</dbReference>
<gene>
    <name evidence="8" type="ORF">FHS94_002599</name>
</gene>
<evidence type="ECO:0000313" key="8">
    <source>
        <dbReference type="EMBL" id="MBB5715744.1"/>
    </source>
</evidence>
<feature type="chain" id="PRO_5031389179" evidence="7">
    <location>
        <begin position="21"/>
        <end position="261"/>
    </location>
</feature>
<feature type="signal peptide" evidence="7">
    <location>
        <begin position="1"/>
        <end position="20"/>
    </location>
</feature>
<keyword evidence="5" id="KW-0998">Cell outer membrane</keyword>
<evidence type="ECO:0000256" key="7">
    <source>
        <dbReference type="SAM" id="SignalP"/>
    </source>
</evidence>
<dbReference type="Proteomes" id="UP000546200">
    <property type="component" value="Unassembled WGS sequence"/>
</dbReference>
<organism evidence="8 9">
    <name type="scientific">Sphingomonas aerophila</name>
    <dbReference type="NCBI Taxonomy" id="1344948"/>
    <lineage>
        <taxon>Bacteria</taxon>
        <taxon>Pseudomonadati</taxon>
        <taxon>Pseudomonadota</taxon>
        <taxon>Alphaproteobacteria</taxon>
        <taxon>Sphingomonadales</taxon>
        <taxon>Sphingomonadaceae</taxon>
        <taxon>Sphingomonas</taxon>
    </lineage>
</organism>
<reference evidence="8 9" key="1">
    <citation type="submission" date="2020-08" db="EMBL/GenBank/DDBJ databases">
        <title>Genomic Encyclopedia of Type Strains, Phase IV (KMG-IV): sequencing the most valuable type-strain genomes for metagenomic binning, comparative biology and taxonomic classification.</title>
        <authorList>
            <person name="Goeker M."/>
        </authorList>
    </citation>
    <scope>NUCLEOTIDE SEQUENCE [LARGE SCALE GENOMIC DNA]</scope>
    <source>
        <strain evidence="8 9">DSM 100044</strain>
    </source>
</reference>
<evidence type="ECO:0000256" key="4">
    <source>
        <dbReference type="ARBA" id="ARBA00023136"/>
    </source>
</evidence>
<name>A0A7W9EUX7_9SPHN</name>
<comment type="subcellular location">
    <subcellularLocation>
        <location evidence="1">Cell outer membrane</location>
    </subcellularLocation>
</comment>
<comment type="similarity">
    <text evidence="2">Belongs to the MipA/OmpV family.</text>
</comment>
<dbReference type="AlphaFoldDB" id="A0A7W9EUX7"/>
<dbReference type="RefSeq" id="WP_184058341.1">
    <property type="nucleotide sequence ID" value="NZ_JACIJK010000007.1"/>
</dbReference>
<keyword evidence="9" id="KW-1185">Reference proteome</keyword>
<evidence type="ECO:0000256" key="2">
    <source>
        <dbReference type="ARBA" id="ARBA00005722"/>
    </source>
</evidence>
<dbReference type="GO" id="GO:0009279">
    <property type="term" value="C:cell outer membrane"/>
    <property type="evidence" value="ECO:0007669"/>
    <property type="project" value="UniProtKB-SubCell"/>
</dbReference>
<evidence type="ECO:0000256" key="5">
    <source>
        <dbReference type="ARBA" id="ARBA00023237"/>
    </source>
</evidence>
<keyword evidence="4" id="KW-0472">Membrane</keyword>
<evidence type="ECO:0000256" key="6">
    <source>
        <dbReference type="SAM" id="MobiDB-lite"/>
    </source>
</evidence>
<protein>
    <submittedName>
        <fullName evidence="8">Outer membrane protein</fullName>
    </submittedName>
</protein>
<comment type="caution">
    <text evidence="8">The sequence shown here is derived from an EMBL/GenBank/DDBJ whole genome shotgun (WGS) entry which is preliminary data.</text>
</comment>
<sequence length="261" mass="27737">MRSILLLALPAVLAPAAADAQSTEESPRRTRVALGPQLTPSYPGADTVSLRPLVDVARSRGDAPFAFEAADESFGPGLFRKGPVGIGLAIGFEGKRSRGDTDGRLSPVGFTVEAGGFINYQVAAPFRLRIEARQGIGGHKGLIASVGADYVARDGDRWLFSLGPRVTLASARYNRAYFGVRAADVVTARLPAYRPDGGLQAVGATAGLVRQFTPRWGVYAYTRYDRFVADPGRSPVLREIGSRNQLAGGVALTHTFGRGVH</sequence>
<feature type="region of interest" description="Disordered" evidence="6">
    <location>
        <begin position="17"/>
        <end position="38"/>
    </location>
</feature>
<dbReference type="Pfam" id="PF06629">
    <property type="entry name" value="MipA"/>
    <property type="match status" value="1"/>
</dbReference>